<proteinExistence type="predicted"/>
<comment type="caution">
    <text evidence="2">The sequence shown here is derived from an EMBL/GenBank/DDBJ whole genome shotgun (WGS) entry which is preliminary data.</text>
</comment>
<keyword evidence="1" id="KW-0812">Transmembrane</keyword>
<dbReference type="EMBL" id="MU155234">
    <property type="protein sequence ID" value="KAF9478428.1"/>
    <property type="molecule type" value="Genomic_DNA"/>
</dbReference>
<sequence>MERGLLPTRRSFELFDASATRSRARSSLGNLHSNASTVSWHPKLTLYRLLVITATVGLGIAKAATSYLNFTYASITLEWILGVVVVLFLHLLGTYENPKTRRLRWLFSVDYMEYLWKVLETFTSFKRPLYRSDEHDVWPVPWSVNPSRHRPPITAYRVLVTLIVSTFGVVKWALLIVGFQVEATTMECVFAVVIATCVYWLGLYEESAFRTYPSFFHVDYTDHLVFGLRQASSIGEFFLHLLGIAFASAWFVFASWFIIRMWVTNWLRSGTSYTAPELWTHMLILNLMALVAISAVFGAAVILNSMFVLYGGGTVSGVRYIARMAGYTEGLPPFLHLGERTSFALRVSFRHAVRTPFYAAVLSLFSFCTIACIWILVGCWSIFLDVLNAEWYFVCLFVIACLIAVPAALLVLFYIPLGFYNCLKAFCADFFTDGPDSIYLLAQKGNTRHQL</sequence>
<feature type="transmembrane region" description="Helical" evidence="1">
    <location>
        <begin position="70"/>
        <end position="92"/>
    </location>
</feature>
<keyword evidence="1" id="KW-1133">Transmembrane helix</keyword>
<dbReference type="Proteomes" id="UP000807469">
    <property type="component" value="Unassembled WGS sequence"/>
</dbReference>
<keyword evidence="1" id="KW-0472">Membrane</keyword>
<feature type="transmembrane region" description="Helical" evidence="1">
    <location>
        <begin position="46"/>
        <end position="64"/>
    </location>
</feature>
<feature type="transmembrane region" description="Helical" evidence="1">
    <location>
        <begin position="158"/>
        <end position="177"/>
    </location>
</feature>
<feature type="transmembrane region" description="Helical" evidence="1">
    <location>
        <begin position="279"/>
        <end position="303"/>
    </location>
</feature>
<accession>A0A9P5YZ62</accession>
<gene>
    <name evidence="2" type="ORF">BDN70DRAFT_921893</name>
</gene>
<feature type="transmembrane region" description="Helical" evidence="1">
    <location>
        <begin position="237"/>
        <end position="259"/>
    </location>
</feature>
<dbReference type="AlphaFoldDB" id="A0A9P5YZ62"/>
<name>A0A9P5YZ62_9AGAR</name>
<evidence type="ECO:0000313" key="3">
    <source>
        <dbReference type="Proteomes" id="UP000807469"/>
    </source>
</evidence>
<evidence type="ECO:0000313" key="2">
    <source>
        <dbReference type="EMBL" id="KAF9478428.1"/>
    </source>
</evidence>
<protein>
    <submittedName>
        <fullName evidence="2">Uncharacterized protein</fullName>
    </submittedName>
</protein>
<keyword evidence="3" id="KW-1185">Reference proteome</keyword>
<reference evidence="2" key="1">
    <citation type="submission" date="2020-11" db="EMBL/GenBank/DDBJ databases">
        <authorList>
            <consortium name="DOE Joint Genome Institute"/>
            <person name="Ahrendt S."/>
            <person name="Riley R."/>
            <person name="Andreopoulos W."/>
            <person name="Labutti K."/>
            <person name="Pangilinan J."/>
            <person name="Ruiz-Duenas F.J."/>
            <person name="Barrasa J.M."/>
            <person name="Sanchez-Garcia M."/>
            <person name="Camarero S."/>
            <person name="Miyauchi S."/>
            <person name="Serrano A."/>
            <person name="Linde D."/>
            <person name="Babiker R."/>
            <person name="Drula E."/>
            <person name="Ayuso-Fernandez I."/>
            <person name="Pacheco R."/>
            <person name="Padilla G."/>
            <person name="Ferreira P."/>
            <person name="Barriuso J."/>
            <person name="Kellner H."/>
            <person name="Castanera R."/>
            <person name="Alfaro M."/>
            <person name="Ramirez L."/>
            <person name="Pisabarro A.G."/>
            <person name="Kuo A."/>
            <person name="Tritt A."/>
            <person name="Lipzen A."/>
            <person name="He G."/>
            <person name="Yan M."/>
            <person name="Ng V."/>
            <person name="Cullen D."/>
            <person name="Martin F."/>
            <person name="Rosso M.-N."/>
            <person name="Henrissat B."/>
            <person name="Hibbett D."/>
            <person name="Martinez A.T."/>
            <person name="Grigoriev I.V."/>
        </authorList>
    </citation>
    <scope>NUCLEOTIDE SEQUENCE</scope>
    <source>
        <strain evidence="2">CIRM-BRFM 674</strain>
    </source>
</reference>
<feature type="transmembrane region" description="Helical" evidence="1">
    <location>
        <begin position="183"/>
        <end position="204"/>
    </location>
</feature>
<organism evidence="2 3">
    <name type="scientific">Pholiota conissans</name>
    <dbReference type="NCBI Taxonomy" id="109636"/>
    <lineage>
        <taxon>Eukaryota</taxon>
        <taxon>Fungi</taxon>
        <taxon>Dikarya</taxon>
        <taxon>Basidiomycota</taxon>
        <taxon>Agaricomycotina</taxon>
        <taxon>Agaricomycetes</taxon>
        <taxon>Agaricomycetidae</taxon>
        <taxon>Agaricales</taxon>
        <taxon>Agaricineae</taxon>
        <taxon>Strophariaceae</taxon>
        <taxon>Pholiota</taxon>
    </lineage>
</organism>
<evidence type="ECO:0000256" key="1">
    <source>
        <dbReference type="SAM" id="Phobius"/>
    </source>
</evidence>
<dbReference type="OrthoDB" id="3058001at2759"/>
<feature type="transmembrane region" description="Helical" evidence="1">
    <location>
        <begin position="389"/>
        <end position="415"/>
    </location>
</feature>
<feature type="transmembrane region" description="Helical" evidence="1">
    <location>
        <begin position="357"/>
        <end position="383"/>
    </location>
</feature>